<evidence type="ECO:0000313" key="1">
    <source>
        <dbReference type="EMBL" id="CAF1318708.1"/>
    </source>
</evidence>
<keyword evidence="4" id="KW-1185">Reference proteome</keyword>
<sequence>MDVGYTNVLGDKLCARFEHVYFLPVDLLVSPVYGPDPSKNNTIVYEEHIIFCNAPNNKMKSSSRSLVYNRNVESRPIPS</sequence>
<dbReference type="AlphaFoldDB" id="A0A815F0V5"/>
<dbReference type="EMBL" id="CAJNOH010002978">
    <property type="protein sequence ID" value="CAF1318708.1"/>
    <property type="molecule type" value="Genomic_DNA"/>
</dbReference>
<dbReference type="EMBL" id="CAJNOL010004259">
    <property type="protein sequence ID" value="CAF1584391.1"/>
    <property type="molecule type" value="Genomic_DNA"/>
</dbReference>
<protein>
    <submittedName>
        <fullName evidence="1">Uncharacterized protein</fullName>
    </submittedName>
</protein>
<name>A0A815F0V5_9BILA</name>
<evidence type="ECO:0000313" key="2">
    <source>
        <dbReference type="EMBL" id="CAF1584391.1"/>
    </source>
</evidence>
<evidence type="ECO:0000313" key="4">
    <source>
        <dbReference type="Proteomes" id="UP000663870"/>
    </source>
</evidence>
<reference evidence="1" key="1">
    <citation type="submission" date="2021-02" db="EMBL/GenBank/DDBJ databases">
        <authorList>
            <person name="Nowell W R."/>
        </authorList>
    </citation>
    <scope>NUCLEOTIDE SEQUENCE</scope>
</reference>
<dbReference type="Proteomes" id="UP000663870">
    <property type="component" value="Unassembled WGS sequence"/>
</dbReference>
<proteinExistence type="predicted"/>
<dbReference type="Proteomes" id="UP000663854">
    <property type="component" value="Unassembled WGS sequence"/>
</dbReference>
<accession>A0A815F0V5</accession>
<gene>
    <name evidence="2" type="ORF">JXQ802_LOCUS46571</name>
    <name evidence="1" type="ORF">PYM288_LOCUS30799</name>
</gene>
<evidence type="ECO:0000313" key="3">
    <source>
        <dbReference type="Proteomes" id="UP000663854"/>
    </source>
</evidence>
<organism evidence="1 3">
    <name type="scientific">Rotaria sordida</name>
    <dbReference type="NCBI Taxonomy" id="392033"/>
    <lineage>
        <taxon>Eukaryota</taxon>
        <taxon>Metazoa</taxon>
        <taxon>Spiralia</taxon>
        <taxon>Gnathifera</taxon>
        <taxon>Rotifera</taxon>
        <taxon>Eurotatoria</taxon>
        <taxon>Bdelloidea</taxon>
        <taxon>Philodinida</taxon>
        <taxon>Philodinidae</taxon>
        <taxon>Rotaria</taxon>
    </lineage>
</organism>
<comment type="caution">
    <text evidence="1">The sequence shown here is derived from an EMBL/GenBank/DDBJ whole genome shotgun (WGS) entry which is preliminary data.</text>
</comment>